<evidence type="ECO:0000256" key="1">
    <source>
        <dbReference type="SAM" id="MobiDB-lite"/>
    </source>
</evidence>
<dbReference type="EMBL" id="BQNB010021157">
    <property type="protein sequence ID" value="GJU03484.1"/>
    <property type="molecule type" value="Genomic_DNA"/>
</dbReference>
<evidence type="ECO:0000313" key="3">
    <source>
        <dbReference type="Proteomes" id="UP001151760"/>
    </source>
</evidence>
<organism evidence="2 3">
    <name type="scientific">Tanacetum coccineum</name>
    <dbReference type="NCBI Taxonomy" id="301880"/>
    <lineage>
        <taxon>Eukaryota</taxon>
        <taxon>Viridiplantae</taxon>
        <taxon>Streptophyta</taxon>
        <taxon>Embryophyta</taxon>
        <taxon>Tracheophyta</taxon>
        <taxon>Spermatophyta</taxon>
        <taxon>Magnoliopsida</taxon>
        <taxon>eudicotyledons</taxon>
        <taxon>Gunneridae</taxon>
        <taxon>Pentapetalae</taxon>
        <taxon>asterids</taxon>
        <taxon>campanulids</taxon>
        <taxon>Asterales</taxon>
        <taxon>Asteraceae</taxon>
        <taxon>Asteroideae</taxon>
        <taxon>Anthemideae</taxon>
        <taxon>Anthemidinae</taxon>
        <taxon>Tanacetum</taxon>
    </lineage>
</organism>
<gene>
    <name evidence="2" type="ORF">Tco_1113822</name>
</gene>
<protein>
    <submittedName>
        <fullName evidence="2">Uncharacterized protein</fullName>
    </submittedName>
</protein>
<evidence type="ECO:0000313" key="2">
    <source>
        <dbReference type="EMBL" id="GJU03484.1"/>
    </source>
</evidence>
<dbReference type="Proteomes" id="UP001151760">
    <property type="component" value="Unassembled WGS sequence"/>
</dbReference>
<sequence>MIGGCGGDGGDGGSRFSKAKDSRVEEKKVSLVDGVFDGAFGGVGDEEVLVGEGFEEDEDDKKSGEDDLFNKGV</sequence>
<reference evidence="2" key="2">
    <citation type="submission" date="2022-01" db="EMBL/GenBank/DDBJ databases">
        <authorList>
            <person name="Yamashiro T."/>
            <person name="Shiraishi A."/>
            <person name="Satake H."/>
            <person name="Nakayama K."/>
        </authorList>
    </citation>
    <scope>NUCLEOTIDE SEQUENCE</scope>
</reference>
<feature type="compositionally biased region" description="Gly residues" evidence="1">
    <location>
        <begin position="1"/>
        <end position="13"/>
    </location>
</feature>
<feature type="region of interest" description="Disordered" evidence="1">
    <location>
        <begin position="1"/>
        <end position="23"/>
    </location>
</feature>
<feature type="region of interest" description="Disordered" evidence="1">
    <location>
        <begin position="52"/>
        <end position="73"/>
    </location>
</feature>
<proteinExistence type="predicted"/>
<reference evidence="2" key="1">
    <citation type="journal article" date="2022" name="Int. J. Mol. Sci.">
        <title>Draft Genome of Tanacetum Coccineum: Genomic Comparison of Closely Related Tanacetum-Family Plants.</title>
        <authorList>
            <person name="Yamashiro T."/>
            <person name="Shiraishi A."/>
            <person name="Nakayama K."/>
            <person name="Satake H."/>
        </authorList>
    </citation>
    <scope>NUCLEOTIDE SEQUENCE</scope>
</reference>
<comment type="caution">
    <text evidence="2">The sequence shown here is derived from an EMBL/GenBank/DDBJ whole genome shotgun (WGS) entry which is preliminary data.</text>
</comment>
<feature type="compositionally biased region" description="Basic and acidic residues" evidence="1">
    <location>
        <begin position="60"/>
        <end position="73"/>
    </location>
</feature>
<accession>A0ABQ5ITK0</accession>
<name>A0ABQ5ITK0_9ASTR</name>
<keyword evidence="3" id="KW-1185">Reference proteome</keyword>